<keyword evidence="2" id="KW-1185">Reference proteome</keyword>
<dbReference type="AlphaFoldDB" id="G4YEG3"/>
<name>G4YEG3_PHYSP</name>
<organism evidence="1 2">
    <name type="scientific">Phytophthora sojae (strain P6497)</name>
    <name type="common">Soybean stem and root rot agent</name>
    <name type="synonym">Phytophthora megasperma f. sp. glycines</name>
    <dbReference type="NCBI Taxonomy" id="1094619"/>
    <lineage>
        <taxon>Eukaryota</taxon>
        <taxon>Sar</taxon>
        <taxon>Stramenopiles</taxon>
        <taxon>Oomycota</taxon>
        <taxon>Peronosporomycetes</taxon>
        <taxon>Peronosporales</taxon>
        <taxon>Peronosporaceae</taxon>
        <taxon>Phytophthora</taxon>
    </lineage>
</organism>
<evidence type="ECO:0000313" key="1">
    <source>
        <dbReference type="EMBL" id="EGZ26870.1"/>
    </source>
</evidence>
<dbReference type="KEGG" id="psoj:PHYSODRAFT_420878"/>
<dbReference type="GeneID" id="20652140"/>
<dbReference type="InParanoid" id="G4YEG3"/>
<sequence length="114" mass="12301">IVKADPAVVFKWHYEDLAQFVTTANALVAGAPGAPRTPGWLRVRPPGMTCESLTVDIVDHIAHSHGSSFGGVMAIAADMRRMVAMRERLSAVEAHPFMQRGMETAHPTAHLATT</sequence>
<accession>G4YEG3</accession>
<feature type="non-terminal residue" evidence="1">
    <location>
        <position position="114"/>
    </location>
</feature>
<reference evidence="1 2" key="1">
    <citation type="journal article" date="2006" name="Science">
        <title>Phytophthora genome sequences uncover evolutionary origins and mechanisms of pathogenesis.</title>
        <authorList>
            <person name="Tyler B.M."/>
            <person name="Tripathy S."/>
            <person name="Zhang X."/>
            <person name="Dehal P."/>
            <person name="Jiang R.H."/>
            <person name="Aerts A."/>
            <person name="Arredondo F.D."/>
            <person name="Baxter L."/>
            <person name="Bensasson D."/>
            <person name="Beynon J.L."/>
            <person name="Chapman J."/>
            <person name="Damasceno C.M."/>
            <person name="Dorrance A.E."/>
            <person name="Dou D."/>
            <person name="Dickerman A.W."/>
            <person name="Dubchak I.L."/>
            <person name="Garbelotto M."/>
            <person name="Gijzen M."/>
            <person name="Gordon S.G."/>
            <person name="Govers F."/>
            <person name="Grunwald N.J."/>
            <person name="Huang W."/>
            <person name="Ivors K.L."/>
            <person name="Jones R.W."/>
            <person name="Kamoun S."/>
            <person name="Krampis K."/>
            <person name="Lamour K.H."/>
            <person name="Lee M.K."/>
            <person name="McDonald W.H."/>
            <person name="Medina M."/>
            <person name="Meijer H.J."/>
            <person name="Nordberg E.K."/>
            <person name="Maclean D.J."/>
            <person name="Ospina-Giraldo M.D."/>
            <person name="Morris P.F."/>
            <person name="Phuntumart V."/>
            <person name="Putnam N.H."/>
            <person name="Rash S."/>
            <person name="Rose J.K."/>
            <person name="Sakihama Y."/>
            <person name="Salamov A.A."/>
            <person name="Savidor A."/>
            <person name="Scheuring C.F."/>
            <person name="Smith B.M."/>
            <person name="Sobral B.W."/>
            <person name="Terry A."/>
            <person name="Torto-Alalibo T.A."/>
            <person name="Win J."/>
            <person name="Xu Z."/>
            <person name="Zhang H."/>
            <person name="Grigoriev I.V."/>
            <person name="Rokhsar D.S."/>
            <person name="Boore J.L."/>
        </authorList>
    </citation>
    <scope>NUCLEOTIDE SEQUENCE [LARGE SCALE GENOMIC DNA]</scope>
    <source>
        <strain evidence="1 2">P6497</strain>
    </source>
</reference>
<dbReference type="EMBL" id="JH159151">
    <property type="protein sequence ID" value="EGZ26870.1"/>
    <property type="molecule type" value="Genomic_DNA"/>
</dbReference>
<dbReference type="RefSeq" id="XP_009514145.1">
    <property type="nucleotide sequence ID" value="XM_009515850.1"/>
</dbReference>
<evidence type="ECO:0000313" key="2">
    <source>
        <dbReference type="Proteomes" id="UP000002640"/>
    </source>
</evidence>
<protein>
    <submittedName>
        <fullName evidence="1">Uncharacterized protein</fullName>
    </submittedName>
</protein>
<dbReference type="Proteomes" id="UP000002640">
    <property type="component" value="Unassembled WGS sequence"/>
</dbReference>
<feature type="non-terminal residue" evidence="1">
    <location>
        <position position="1"/>
    </location>
</feature>
<proteinExistence type="predicted"/>
<gene>
    <name evidence="1" type="ORF">PHYSODRAFT_420878</name>
</gene>